<sequence length="208" mass="23165">MRRLRKQQIMLLALETEYAQNVKNETNNNDPNIYGVSPTFVVADISEIMTDYPTLDGDYITMIGESDQIPESFTDMDVTVPQTVTDPVTEPGPEGYNSVSAKDVELEDPHVYVRISGHAPSAPTRLTSGPYRNVGLSADDNEGENVALQNPWFNREKSTKRSDYCEVEEACQKRGVDSSLYYDPTVCRKESPPLSNYINADGKSTPSE</sequence>
<feature type="compositionally biased region" description="Polar residues" evidence="1">
    <location>
        <begin position="193"/>
        <end position="208"/>
    </location>
</feature>
<gene>
    <name evidence="2" type="ORF">EGW08_002388</name>
</gene>
<evidence type="ECO:0000313" key="2">
    <source>
        <dbReference type="EMBL" id="RUS89858.1"/>
    </source>
</evidence>
<evidence type="ECO:0000256" key="1">
    <source>
        <dbReference type="SAM" id="MobiDB-lite"/>
    </source>
</evidence>
<keyword evidence="3" id="KW-1185">Reference proteome</keyword>
<accession>A0A3S0ZZE8</accession>
<name>A0A3S0ZZE8_ELYCH</name>
<comment type="caution">
    <text evidence="2">The sequence shown here is derived from an EMBL/GenBank/DDBJ whole genome shotgun (WGS) entry which is preliminary data.</text>
</comment>
<proteinExistence type="predicted"/>
<dbReference type="AlphaFoldDB" id="A0A3S0ZZE8"/>
<organism evidence="2 3">
    <name type="scientific">Elysia chlorotica</name>
    <name type="common">Eastern emerald elysia</name>
    <name type="synonym">Sea slug</name>
    <dbReference type="NCBI Taxonomy" id="188477"/>
    <lineage>
        <taxon>Eukaryota</taxon>
        <taxon>Metazoa</taxon>
        <taxon>Spiralia</taxon>
        <taxon>Lophotrochozoa</taxon>
        <taxon>Mollusca</taxon>
        <taxon>Gastropoda</taxon>
        <taxon>Heterobranchia</taxon>
        <taxon>Euthyneura</taxon>
        <taxon>Panpulmonata</taxon>
        <taxon>Sacoglossa</taxon>
        <taxon>Placobranchoidea</taxon>
        <taxon>Plakobranchidae</taxon>
        <taxon>Elysia</taxon>
    </lineage>
</organism>
<evidence type="ECO:0000313" key="3">
    <source>
        <dbReference type="Proteomes" id="UP000271974"/>
    </source>
</evidence>
<feature type="region of interest" description="Disordered" evidence="1">
    <location>
        <begin position="189"/>
        <end position="208"/>
    </location>
</feature>
<dbReference type="EMBL" id="RQTK01000046">
    <property type="protein sequence ID" value="RUS89858.1"/>
    <property type="molecule type" value="Genomic_DNA"/>
</dbReference>
<dbReference type="Proteomes" id="UP000271974">
    <property type="component" value="Unassembled WGS sequence"/>
</dbReference>
<protein>
    <submittedName>
        <fullName evidence="2">Uncharacterized protein</fullName>
    </submittedName>
</protein>
<reference evidence="2 3" key="1">
    <citation type="submission" date="2019-01" db="EMBL/GenBank/DDBJ databases">
        <title>A draft genome assembly of the solar-powered sea slug Elysia chlorotica.</title>
        <authorList>
            <person name="Cai H."/>
            <person name="Li Q."/>
            <person name="Fang X."/>
            <person name="Li J."/>
            <person name="Curtis N.E."/>
            <person name="Altenburger A."/>
            <person name="Shibata T."/>
            <person name="Feng M."/>
            <person name="Maeda T."/>
            <person name="Schwartz J.A."/>
            <person name="Shigenobu S."/>
            <person name="Lundholm N."/>
            <person name="Nishiyama T."/>
            <person name="Yang H."/>
            <person name="Hasebe M."/>
            <person name="Li S."/>
            <person name="Pierce S.K."/>
            <person name="Wang J."/>
        </authorList>
    </citation>
    <scope>NUCLEOTIDE SEQUENCE [LARGE SCALE GENOMIC DNA]</scope>
    <source>
        <strain evidence="2">EC2010</strain>
        <tissue evidence="2">Whole organism of an adult</tissue>
    </source>
</reference>